<accession>A0ABN3QKT1</accession>
<dbReference type="PANTHER" id="PTHR35526">
    <property type="entry name" value="ANTI-SIGMA-F FACTOR RSBW-RELATED"/>
    <property type="match status" value="1"/>
</dbReference>
<dbReference type="CDD" id="cd16936">
    <property type="entry name" value="HATPase_RsbW-like"/>
    <property type="match status" value="1"/>
</dbReference>
<dbReference type="InterPro" id="IPR050267">
    <property type="entry name" value="Anti-sigma-factor_SerPK"/>
</dbReference>
<dbReference type="RefSeq" id="WP_344547545.1">
    <property type="nucleotide sequence ID" value="NZ_BAAATD010000014.1"/>
</dbReference>
<evidence type="ECO:0000259" key="2">
    <source>
        <dbReference type="Pfam" id="PF13581"/>
    </source>
</evidence>
<sequence>MTAMTEARRLVMSSDYPAVPAAVGVTRRIAKRRLEVWGVPLPVIENISLVISELVTNAVQAKGVRTLTLTLAEDVPGSITVEVRDSSQQEPIRKTPSLTDLGGRGLGIVEALACHCGVRPEPEGKTVFAVIETQ</sequence>
<protein>
    <recommendedName>
        <fullName evidence="2">Histidine kinase/HSP90-like ATPase domain-containing protein</fullName>
    </recommendedName>
</protein>
<keyword evidence="1" id="KW-0723">Serine/threonine-protein kinase</keyword>
<dbReference type="EMBL" id="BAAATD010000014">
    <property type="protein sequence ID" value="GAA2629067.1"/>
    <property type="molecule type" value="Genomic_DNA"/>
</dbReference>
<dbReference type="InterPro" id="IPR036890">
    <property type="entry name" value="HATPase_C_sf"/>
</dbReference>
<name>A0ABN3QKT1_9ACTN</name>
<gene>
    <name evidence="3" type="ORF">GCM10010411_78190</name>
</gene>
<keyword evidence="1" id="KW-0418">Kinase</keyword>
<dbReference type="Proteomes" id="UP001501509">
    <property type="component" value="Unassembled WGS sequence"/>
</dbReference>
<comment type="caution">
    <text evidence="3">The sequence shown here is derived from an EMBL/GenBank/DDBJ whole genome shotgun (WGS) entry which is preliminary data.</text>
</comment>
<dbReference type="Pfam" id="PF13581">
    <property type="entry name" value="HATPase_c_2"/>
    <property type="match status" value="1"/>
</dbReference>
<dbReference type="Gene3D" id="3.30.565.10">
    <property type="entry name" value="Histidine kinase-like ATPase, C-terminal domain"/>
    <property type="match status" value="1"/>
</dbReference>
<feature type="domain" description="Histidine kinase/HSP90-like ATPase" evidence="2">
    <location>
        <begin position="17"/>
        <end position="128"/>
    </location>
</feature>
<evidence type="ECO:0000256" key="1">
    <source>
        <dbReference type="ARBA" id="ARBA00022527"/>
    </source>
</evidence>
<proteinExistence type="predicted"/>
<keyword evidence="4" id="KW-1185">Reference proteome</keyword>
<organism evidence="3 4">
    <name type="scientific">Actinomadura fulvescens</name>
    <dbReference type="NCBI Taxonomy" id="46160"/>
    <lineage>
        <taxon>Bacteria</taxon>
        <taxon>Bacillati</taxon>
        <taxon>Actinomycetota</taxon>
        <taxon>Actinomycetes</taxon>
        <taxon>Streptosporangiales</taxon>
        <taxon>Thermomonosporaceae</taxon>
        <taxon>Actinomadura</taxon>
    </lineage>
</organism>
<dbReference type="PANTHER" id="PTHR35526:SF3">
    <property type="entry name" value="ANTI-SIGMA-F FACTOR RSBW"/>
    <property type="match status" value="1"/>
</dbReference>
<dbReference type="SUPFAM" id="SSF55874">
    <property type="entry name" value="ATPase domain of HSP90 chaperone/DNA topoisomerase II/histidine kinase"/>
    <property type="match status" value="1"/>
</dbReference>
<dbReference type="InterPro" id="IPR003594">
    <property type="entry name" value="HATPase_dom"/>
</dbReference>
<keyword evidence="1" id="KW-0808">Transferase</keyword>
<reference evidence="3 4" key="1">
    <citation type="journal article" date="2019" name="Int. J. Syst. Evol. Microbiol.">
        <title>The Global Catalogue of Microorganisms (GCM) 10K type strain sequencing project: providing services to taxonomists for standard genome sequencing and annotation.</title>
        <authorList>
            <consortium name="The Broad Institute Genomics Platform"/>
            <consortium name="The Broad Institute Genome Sequencing Center for Infectious Disease"/>
            <person name="Wu L."/>
            <person name="Ma J."/>
        </authorList>
    </citation>
    <scope>NUCLEOTIDE SEQUENCE [LARGE SCALE GENOMIC DNA]</scope>
    <source>
        <strain evidence="3 4">JCM 6833</strain>
    </source>
</reference>
<evidence type="ECO:0000313" key="3">
    <source>
        <dbReference type="EMBL" id="GAA2629067.1"/>
    </source>
</evidence>
<evidence type="ECO:0000313" key="4">
    <source>
        <dbReference type="Proteomes" id="UP001501509"/>
    </source>
</evidence>